<organism evidence="3 4">
    <name type="scientific">Thiohalospira halophila DSM 15071</name>
    <dbReference type="NCBI Taxonomy" id="1123397"/>
    <lineage>
        <taxon>Bacteria</taxon>
        <taxon>Pseudomonadati</taxon>
        <taxon>Pseudomonadota</taxon>
        <taxon>Gammaproteobacteria</taxon>
        <taxon>Thiohalospirales</taxon>
        <taxon>Thiohalospiraceae</taxon>
        <taxon>Thiohalospira</taxon>
    </lineage>
</organism>
<keyword evidence="4" id="KW-1185">Reference proteome</keyword>
<dbReference type="Pfam" id="PF22106">
    <property type="entry name" value="NGO1945_C"/>
    <property type="match status" value="1"/>
</dbReference>
<dbReference type="InterPro" id="IPR044922">
    <property type="entry name" value="DUF2063_N_sf"/>
</dbReference>
<dbReference type="Gene3D" id="3.90.930.50">
    <property type="match status" value="1"/>
</dbReference>
<dbReference type="STRING" id="1123397.SAMN05660831_01046"/>
<dbReference type="EMBL" id="FOMJ01000002">
    <property type="protein sequence ID" value="SFD18356.1"/>
    <property type="molecule type" value="Genomic_DNA"/>
</dbReference>
<dbReference type="Pfam" id="PF09836">
    <property type="entry name" value="DUF2063"/>
    <property type="match status" value="1"/>
</dbReference>
<dbReference type="InterPro" id="IPR018640">
    <property type="entry name" value="DUF2063"/>
</dbReference>
<proteinExistence type="predicted"/>
<evidence type="ECO:0000313" key="3">
    <source>
        <dbReference type="EMBL" id="SFD18356.1"/>
    </source>
</evidence>
<evidence type="ECO:0000259" key="2">
    <source>
        <dbReference type="Pfam" id="PF22106"/>
    </source>
</evidence>
<dbReference type="Proteomes" id="UP000198611">
    <property type="component" value="Unassembled WGS sequence"/>
</dbReference>
<dbReference type="Gene3D" id="1.10.150.690">
    <property type="entry name" value="DUF2063"/>
    <property type="match status" value="1"/>
</dbReference>
<dbReference type="RefSeq" id="WP_159433025.1">
    <property type="nucleotide sequence ID" value="NZ_FOMJ01000002.1"/>
</dbReference>
<evidence type="ECO:0000259" key="1">
    <source>
        <dbReference type="Pfam" id="PF09836"/>
    </source>
</evidence>
<dbReference type="AlphaFoldDB" id="A0A1I1Q874"/>
<gene>
    <name evidence="3" type="ORF">SAMN05660831_01046</name>
</gene>
<name>A0A1I1Q874_9GAMM</name>
<feature type="domain" description="Putative DNA-binding" evidence="1">
    <location>
        <begin position="14"/>
        <end position="97"/>
    </location>
</feature>
<evidence type="ECO:0000313" key="4">
    <source>
        <dbReference type="Proteomes" id="UP000198611"/>
    </source>
</evidence>
<accession>A0A1I1Q874</accession>
<dbReference type="OrthoDB" id="4146344at2"/>
<sequence>MSTQAPDPLARQLRAFADHIRDPERAPAPAGVPDRRMGVYRDLFFNNLRGMLADTYPVCHAILGEKRWTCLIRAWFRDHRPTTPLFPELPRELLTWLERPERPALADEPPFLVELAHYEWLEIEVAHAGEEDPAAVPGDLLAGAPVLAAAVRWARYTWPVPRLGPEYQPGTPPAEPTGVIVHRDGADQVGFLAATPATLALLDGLSAAPGIPGRTVLAELARSLGHTDPDPIIAAGTDILADLRDRGIIAGIAPATANQDEEESP</sequence>
<protein>
    <submittedName>
        <fullName evidence="3">Uncharacterized protein</fullName>
    </submittedName>
</protein>
<dbReference type="InterPro" id="IPR054098">
    <property type="entry name" value="NGO1945-like_C"/>
</dbReference>
<reference evidence="3 4" key="1">
    <citation type="submission" date="2016-10" db="EMBL/GenBank/DDBJ databases">
        <authorList>
            <person name="de Groot N.N."/>
        </authorList>
    </citation>
    <scope>NUCLEOTIDE SEQUENCE [LARGE SCALE GENOMIC DNA]</scope>
    <source>
        <strain evidence="3 4">HL3</strain>
    </source>
</reference>
<feature type="domain" description="NGO1945-like C-terminal" evidence="2">
    <location>
        <begin position="155"/>
        <end position="244"/>
    </location>
</feature>